<protein>
    <recommendedName>
        <fullName evidence="4">Secreted protein</fullName>
    </recommendedName>
</protein>
<dbReference type="EMBL" id="JAUMSQ010000031">
    <property type="protein sequence ID" value="MDO3635502.1"/>
    <property type="molecule type" value="Genomic_DNA"/>
</dbReference>
<keyword evidence="3" id="KW-1185">Reference proteome</keyword>
<evidence type="ECO:0000256" key="1">
    <source>
        <dbReference type="SAM" id="SignalP"/>
    </source>
</evidence>
<gene>
    <name evidence="2" type="ORF">Q2100_07105</name>
</gene>
<organism evidence="2 3">
    <name type="scientific">Mycolicibacterium arseniciresistens</name>
    <dbReference type="NCBI Taxonomy" id="3062257"/>
    <lineage>
        <taxon>Bacteria</taxon>
        <taxon>Bacillati</taxon>
        <taxon>Actinomycetota</taxon>
        <taxon>Actinomycetes</taxon>
        <taxon>Mycobacteriales</taxon>
        <taxon>Mycobacteriaceae</taxon>
        <taxon>Mycolicibacterium</taxon>
    </lineage>
</organism>
<dbReference type="RefSeq" id="WP_302913425.1">
    <property type="nucleotide sequence ID" value="NZ_JAUMSQ010000031.1"/>
</dbReference>
<evidence type="ECO:0000313" key="3">
    <source>
        <dbReference type="Proteomes" id="UP001168823"/>
    </source>
</evidence>
<sequence>MKTAITTCVVAAATFVAISSPATADTSELEGALNGTFRAQSNGDWAKGNEMYYAQETVTATWIITSTCTNPTDCTGQVSSDQGWSAVIYKTSGLWNIRHTVPRWLPCPDGTAADGLQHYRFYPVSGETGQVDNSQYDLFAGLDETTGPSGACGINRPVLISLPFKLTRIS</sequence>
<keyword evidence="1" id="KW-0732">Signal</keyword>
<proteinExistence type="predicted"/>
<name>A0ABT8UEJ4_9MYCO</name>
<feature type="chain" id="PRO_5046903125" description="Secreted protein" evidence="1">
    <location>
        <begin position="25"/>
        <end position="170"/>
    </location>
</feature>
<evidence type="ECO:0000313" key="2">
    <source>
        <dbReference type="EMBL" id="MDO3635502.1"/>
    </source>
</evidence>
<comment type="caution">
    <text evidence="2">The sequence shown here is derived from an EMBL/GenBank/DDBJ whole genome shotgun (WGS) entry which is preliminary data.</text>
</comment>
<accession>A0ABT8UEJ4</accession>
<reference evidence="2" key="1">
    <citation type="submission" date="2023-07" db="EMBL/GenBank/DDBJ databases">
        <title>Mycolicibacterium sp. nov., a novel bacterial species.</title>
        <authorList>
            <person name="Cao Y."/>
        </authorList>
    </citation>
    <scope>NUCLEOTIDE SEQUENCE</scope>
    <source>
        <strain evidence="2">KC 300</strain>
    </source>
</reference>
<evidence type="ECO:0008006" key="4">
    <source>
        <dbReference type="Google" id="ProtNLM"/>
    </source>
</evidence>
<feature type="signal peptide" evidence="1">
    <location>
        <begin position="1"/>
        <end position="24"/>
    </location>
</feature>
<dbReference type="Proteomes" id="UP001168823">
    <property type="component" value="Unassembled WGS sequence"/>
</dbReference>